<dbReference type="InterPro" id="IPR004522">
    <property type="entry name" value="Asn-tRNA-ligase"/>
</dbReference>
<evidence type="ECO:0000256" key="2">
    <source>
        <dbReference type="ARBA" id="ARBA00011738"/>
    </source>
</evidence>
<evidence type="ECO:0000256" key="1">
    <source>
        <dbReference type="ARBA" id="ARBA00008226"/>
    </source>
</evidence>
<dbReference type="PATRIC" id="fig|35623.3.peg.1465"/>
<keyword evidence="12" id="KW-1185">Reference proteome</keyword>
<dbReference type="InterPro" id="IPR045864">
    <property type="entry name" value="aa-tRNA-synth_II/BPL/LPL"/>
</dbReference>
<dbReference type="AlphaFoldDB" id="A0A061AKI1"/>
<keyword evidence="7 9" id="KW-0648">Protein biosynthesis</keyword>
<dbReference type="GO" id="GO:0004816">
    <property type="term" value="F:asparagine-tRNA ligase activity"/>
    <property type="evidence" value="ECO:0007669"/>
    <property type="project" value="UniProtKB-UniRule"/>
</dbReference>
<dbReference type="Pfam" id="PF00152">
    <property type="entry name" value="tRNA-synt_2"/>
    <property type="match status" value="1"/>
</dbReference>
<dbReference type="InterPro" id="IPR004364">
    <property type="entry name" value="Aa-tRNA-synt_II"/>
</dbReference>
<evidence type="ECO:0000256" key="9">
    <source>
        <dbReference type="HAMAP-Rule" id="MF_00534"/>
    </source>
</evidence>
<dbReference type="GO" id="GO:0005524">
    <property type="term" value="F:ATP binding"/>
    <property type="evidence" value="ECO:0007669"/>
    <property type="project" value="UniProtKB-UniRule"/>
</dbReference>
<reference evidence="12" key="1">
    <citation type="submission" date="2014-05" db="EMBL/GenBank/DDBJ databases">
        <authorList>
            <person name="Kube M."/>
        </authorList>
    </citation>
    <scope>NUCLEOTIDE SEQUENCE [LARGE SCALE GENOMIC DNA]</scope>
</reference>
<comment type="subcellular location">
    <subcellularLocation>
        <location evidence="9">Cytoplasm</location>
    </subcellularLocation>
</comment>
<evidence type="ECO:0000256" key="6">
    <source>
        <dbReference type="ARBA" id="ARBA00022840"/>
    </source>
</evidence>
<dbReference type="PROSITE" id="PS50862">
    <property type="entry name" value="AA_TRNA_LIGASE_II"/>
    <property type="match status" value="1"/>
</dbReference>
<dbReference type="InterPro" id="IPR006195">
    <property type="entry name" value="aa-tRNA-synth_II"/>
</dbReference>
<dbReference type="STRING" id="35623.Aocu_14640"/>
<dbReference type="NCBIfam" id="NF003037">
    <property type="entry name" value="PRK03932.1"/>
    <property type="match status" value="1"/>
</dbReference>
<evidence type="ECO:0000313" key="11">
    <source>
        <dbReference type="EMBL" id="CDR31537.1"/>
    </source>
</evidence>
<keyword evidence="8 9" id="KW-0030">Aminoacyl-tRNA synthetase</keyword>
<dbReference type="HAMAP" id="MF_00534">
    <property type="entry name" value="Asn_tRNA_synth"/>
    <property type="match status" value="1"/>
</dbReference>
<evidence type="ECO:0000256" key="4">
    <source>
        <dbReference type="ARBA" id="ARBA00022598"/>
    </source>
</evidence>
<gene>
    <name evidence="9 11" type="primary">asnS</name>
    <name evidence="11" type="ORF">Aocu_14640</name>
</gene>
<evidence type="ECO:0000259" key="10">
    <source>
        <dbReference type="PROSITE" id="PS50862"/>
    </source>
</evidence>
<evidence type="ECO:0000256" key="8">
    <source>
        <dbReference type="ARBA" id="ARBA00023146"/>
    </source>
</evidence>
<sequence>MQLTIRKIYEDPKLYKDQEIILQGWIRNHRDQKDFGFINLNDGTFFETIQVVYERENTDDFEAITKLTVGSSIEVVGRLELTPERSQPFEIKAKKVTLIGGADETYPIQPKRHTREFLREVAHLRPRTNLFSAVFRVRSIAAYAIHKFFQEQHFVYVHTPIITANDGEGAGEMFKVTTLNMDKLPRKEDGTIDYSKDFFGKEANLTVTGQLEGEAYAMAFRNIYTFGPTFRAENSNTMTHASEFWMIEPEIAFADIFDNMALIEDMVKYVVAYVLKEAKEEMEFFDKFVEKGLLQKLNDLLHSKFNRVTHEDAINILLNANVKFENKPAQGRDLAKEHEKFLTEKHFKSPVFVTDWPKDIKAFYMRLNDDGKTVAAVDLLVPGSGELVGGSQREERIDLLLKRMEEMHVPLHDLDWYVDLRRYGGAKHAGFGLGFERFLIYLTGVENIRDVIPFPRTPKNILF</sequence>
<dbReference type="HOGENOM" id="CLU_004553_2_0_14"/>
<dbReference type="Gene3D" id="3.30.930.10">
    <property type="entry name" value="Bira Bifunctional Protein, Domain 2"/>
    <property type="match status" value="1"/>
</dbReference>
<proteinExistence type="inferred from homology"/>
<dbReference type="EMBL" id="LK028559">
    <property type="protein sequence ID" value="CDR31537.1"/>
    <property type="molecule type" value="Genomic_DNA"/>
</dbReference>
<dbReference type="Pfam" id="PF01336">
    <property type="entry name" value="tRNA_anti-codon"/>
    <property type="match status" value="1"/>
</dbReference>
<organism evidence="11 12">
    <name type="scientific">Acholeplasma oculi</name>
    <dbReference type="NCBI Taxonomy" id="35623"/>
    <lineage>
        <taxon>Bacteria</taxon>
        <taxon>Bacillati</taxon>
        <taxon>Mycoplasmatota</taxon>
        <taxon>Mollicutes</taxon>
        <taxon>Acholeplasmatales</taxon>
        <taxon>Acholeplasmataceae</taxon>
        <taxon>Acholeplasma</taxon>
    </lineage>
</organism>
<dbReference type="InterPro" id="IPR002312">
    <property type="entry name" value="Asp/Asn-tRNA-synth_IIb"/>
</dbReference>
<keyword evidence="5 9" id="KW-0547">Nucleotide-binding</keyword>
<dbReference type="OrthoDB" id="9801152at2"/>
<comment type="similarity">
    <text evidence="1 9">Belongs to the class-II aminoacyl-tRNA synthetase family.</text>
</comment>
<dbReference type="GO" id="GO:0003676">
    <property type="term" value="F:nucleic acid binding"/>
    <property type="evidence" value="ECO:0007669"/>
    <property type="project" value="InterPro"/>
</dbReference>
<dbReference type="SUPFAM" id="SSF55681">
    <property type="entry name" value="Class II aaRS and biotin synthetases"/>
    <property type="match status" value="1"/>
</dbReference>
<dbReference type="CDD" id="cd04318">
    <property type="entry name" value="EcAsnRS_like_N"/>
    <property type="match status" value="1"/>
</dbReference>
<evidence type="ECO:0000256" key="5">
    <source>
        <dbReference type="ARBA" id="ARBA00022741"/>
    </source>
</evidence>
<dbReference type="GO" id="GO:0006421">
    <property type="term" value="P:asparaginyl-tRNA aminoacylation"/>
    <property type="evidence" value="ECO:0007669"/>
    <property type="project" value="UniProtKB-UniRule"/>
</dbReference>
<dbReference type="RefSeq" id="WP_045749940.1">
    <property type="nucleotide sequence ID" value="NZ_FUZK01000004.1"/>
</dbReference>
<dbReference type="SUPFAM" id="SSF50249">
    <property type="entry name" value="Nucleic acid-binding proteins"/>
    <property type="match status" value="1"/>
</dbReference>
<dbReference type="CDD" id="cd00776">
    <property type="entry name" value="AsxRS_core"/>
    <property type="match status" value="1"/>
</dbReference>
<dbReference type="PRINTS" id="PR01042">
    <property type="entry name" value="TRNASYNTHASP"/>
</dbReference>
<comment type="catalytic activity">
    <reaction evidence="9">
        <text>tRNA(Asn) + L-asparagine + ATP = L-asparaginyl-tRNA(Asn) + AMP + diphosphate + H(+)</text>
        <dbReference type="Rhea" id="RHEA:11180"/>
        <dbReference type="Rhea" id="RHEA-COMP:9659"/>
        <dbReference type="Rhea" id="RHEA-COMP:9674"/>
        <dbReference type="ChEBI" id="CHEBI:15378"/>
        <dbReference type="ChEBI" id="CHEBI:30616"/>
        <dbReference type="ChEBI" id="CHEBI:33019"/>
        <dbReference type="ChEBI" id="CHEBI:58048"/>
        <dbReference type="ChEBI" id="CHEBI:78442"/>
        <dbReference type="ChEBI" id="CHEBI:78515"/>
        <dbReference type="ChEBI" id="CHEBI:456215"/>
        <dbReference type="EC" id="6.1.1.22"/>
    </reaction>
</comment>
<accession>A0A061AKI1</accession>
<dbReference type="InterPro" id="IPR012340">
    <property type="entry name" value="NA-bd_OB-fold"/>
</dbReference>
<dbReference type="Proteomes" id="UP000032434">
    <property type="component" value="Chromosome 1"/>
</dbReference>
<keyword evidence="6 9" id="KW-0067">ATP-binding</keyword>
<dbReference type="KEGG" id="aoc:Aocu_14640"/>
<dbReference type="InParanoid" id="A0A061AKI1"/>
<evidence type="ECO:0000256" key="3">
    <source>
        <dbReference type="ARBA" id="ARBA00022490"/>
    </source>
</evidence>
<protein>
    <recommendedName>
        <fullName evidence="9">Asparagine--tRNA ligase</fullName>
        <ecNumber evidence="9">6.1.1.22</ecNumber>
    </recommendedName>
    <alternativeName>
        <fullName evidence="9">Asparaginyl-tRNA synthetase</fullName>
        <shortName evidence="9">AsnRS</shortName>
    </alternativeName>
</protein>
<dbReference type="NCBIfam" id="TIGR00457">
    <property type="entry name" value="asnS"/>
    <property type="match status" value="1"/>
</dbReference>
<dbReference type="EC" id="6.1.1.22" evidence="9"/>
<dbReference type="Gene3D" id="2.40.50.140">
    <property type="entry name" value="Nucleic acid-binding proteins"/>
    <property type="match status" value="1"/>
</dbReference>
<dbReference type="FunCoup" id="A0A061AKI1">
    <property type="interactions" value="270"/>
</dbReference>
<dbReference type="FunFam" id="3.30.930.10:FF:000016">
    <property type="entry name" value="Asparagine--tRNA ligase"/>
    <property type="match status" value="1"/>
</dbReference>
<keyword evidence="4 9" id="KW-0436">Ligase</keyword>
<feature type="domain" description="Aminoacyl-transfer RNA synthetases class-II family profile" evidence="10">
    <location>
        <begin position="135"/>
        <end position="453"/>
    </location>
</feature>
<keyword evidence="3 9" id="KW-0963">Cytoplasm</keyword>
<dbReference type="PANTHER" id="PTHR22594:SF34">
    <property type="entry name" value="ASPARAGINE--TRNA LIGASE, MITOCHONDRIAL-RELATED"/>
    <property type="match status" value="1"/>
</dbReference>
<dbReference type="InterPro" id="IPR004365">
    <property type="entry name" value="NA-bd_OB_tRNA"/>
</dbReference>
<comment type="subunit">
    <text evidence="2 9">Homodimer.</text>
</comment>
<evidence type="ECO:0000313" key="12">
    <source>
        <dbReference type="Proteomes" id="UP000032434"/>
    </source>
</evidence>
<evidence type="ECO:0000256" key="7">
    <source>
        <dbReference type="ARBA" id="ARBA00022917"/>
    </source>
</evidence>
<dbReference type="GO" id="GO:0005737">
    <property type="term" value="C:cytoplasm"/>
    <property type="evidence" value="ECO:0007669"/>
    <property type="project" value="UniProtKB-SubCell"/>
</dbReference>
<dbReference type="PANTHER" id="PTHR22594">
    <property type="entry name" value="ASPARTYL/LYSYL-TRNA SYNTHETASE"/>
    <property type="match status" value="1"/>
</dbReference>
<name>A0A061AKI1_9MOLU</name>